<sequence length="365" mass="40936">MPHMDELYDSLVNLCYECVLDGGAWRPMLELLAAATGHQLGALLFLDQHEKRPQVTSINLCDPACVEVYNAYYHQLDPAKDVLVPRPVGSWYHDLEDLGPQRIRRDPYYQEFHLPFGMSNISCIKLHEQADSGIYLSLLTAVGAALPEMRQRDLLMRLSPHLVRAAKMSGHLRNLELEVAHRDLLLERHPAPLWLLDAEGRVRYGNRQAERRLSQPEFALKGVQGRLHGKALDDRLQALIRQACGRNGKRRAGWLPLPGEAQGRLLVTPVPEASPLSGRHAGTLVLLTLLEGQAGSQWLADLFQLSPAEQRLANLLVQGLAPEACAERLNVSINTIRTQLRALFRKTETERQAELVTLLARLQGL</sequence>
<name>A0A5J6QG21_9GAMM</name>
<dbReference type="InterPro" id="IPR000792">
    <property type="entry name" value="Tscrpt_reg_LuxR_C"/>
</dbReference>
<dbReference type="PROSITE" id="PS50043">
    <property type="entry name" value="HTH_LUXR_2"/>
    <property type="match status" value="1"/>
</dbReference>
<dbReference type="SUPFAM" id="SSF46894">
    <property type="entry name" value="C-terminal effector domain of the bipartite response regulators"/>
    <property type="match status" value="1"/>
</dbReference>
<evidence type="ECO:0000313" key="3">
    <source>
        <dbReference type="Proteomes" id="UP000327179"/>
    </source>
</evidence>
<dbReference type="RefSeq" id="WP_151132224.1">
    <property type="nucleotide sequence ID" value="NZ_CP043311.1"/>
</dbReference>
<evidence type="ECO:0000313" key="2">
    <source>
        <dbReference type="EMBL" id="QEY61678.1"/>
    </source>
</evidence>
<proteinExistence type="predicted"/>
<dbReference type="InterPro" id="IPR016032">
    <property type="entry name" value="Sig_transdc_resp-reg_C-effctor"/>
</dbReference>
<evidence type="ECO:0000259" key="1">
    <source>
        <dbReference type="PROSITE" id="PS50043"/>
    </source>
</evidence>
<dbReference type="Gene3D" id="1.10.10.10">
    <property type="entry name" value="Winged helix-like DNA-binding domain superfamily/Winged helix DNA-binding domain"/>
    <property type="match status" value="1"/>
</dbReference>
<keyword evidence="3" id="KW-1185">Reference proteome</keyword>
<organism evidence="2 3">
    <name type="scientific">Metapseudomonas lalkuanensis</name>
    <dbReference type="NCBI Taxonomy" id="2604832"/>
    <lineage>
        <taxon>Bacteria</taxon>
        <taxon>Pseudomonadati</taxon>
        <taxon>Pseudomonadota</taxon>
        <taxon>Gammaproteobacteria</taxon>
        <taxon>Pseudomonadales</taxon>
        <taxon>Pseudomonadaceae</taxon>
        <taxon>Metapseudomonas</taxon>
    </lineage>
</organism>
<dbReference type="GO" id="GO:0006355">
    <property type="term" value="P:regulation of DNA-templated transcription"/>
    <property type="evidence" value="ECO:0007669"/>
    <property type="project" value="InterPro"/>
</dbReference>
<gene>
    <name evidence="2" type="ORF">FXN65_06275</name>
</gene>
<dbReference type="AlphaFoldDB" id="A0A5J6QG21"/>
<reference evidence="2 3" key="1">
    <citation type="submission" date="2019-08" db="EMBL/GenBank/DDBJ databases">
        <title>Whole-genome Sequencing of e-waste polymer degrading bacterium Pseudomonas sp. strain PE08.</title>
        <authorList>
            <person name="Kirdat K."/>
            <person name="Debbarma P."/>
            <person name="Narawade N."/>
            <person name="Suyal D."/>
            <person name="Thorat V."/>
            <person name="Shouche Y."/>
            <person name="Goel R."/>
            <person name="Yadav A."/>
        </authorList>
    </citation>
    <scope>NUCLEOTIDE SEQUENCE [LARGE SCALE GENOMIC DNA]</scope>
    <source>
        <strain evidence="2 3">PE08</strain>
    </source>
</reference>
<dbReference type="Proteomes" id="UP000327179">
    <property type="component" value="Chromosome"/>
</dbReference>
<dbReference type="EMBL" id="CP043311">
    <property type="protein sequence ID" value="QEY61678.1"/>
    <property type="molecule type" value="Genomic_DNA"/>
</dbReference>
<dbReference type="GO" id="GO:0003677">
    <property type="term" value="F:DNA binding"/>
    <property type="evidence" value="ECO:0007669"/>
    <property type="project" value="InterPro"/>
</dbReference>
<protein>
    <submittedName>
        <fullName evidence="2">Helix-turn-helix transcriptional regulator</fullName>
    </submittedName>
</protein>
<feature type="domain" description="HTH luxR-type" evidence="1">
    <location>
        <begin position="298"/>
        <end position="363"/>
    </location>
</feature>
<dbReference type="InterPro" id="IPR036388">
    <property type="entry name" value="WH-like_DNA-bd_sf"/>
</dbReference>
<accession>A0A5J6QG21</accession>
<dbReference type="SMART" id="SM00421">
    <property type="entry name" value="HTH_LUXR"/>
    <property type="match status" value="1"/>
</dbReference>
<dbReference type="KEGG" id="plal:FXN65_06275"/>